<feature type="signal peptide" evidence="1">
    <location>
        <begin position="1"/>
        <end position="27"/>
    </location>
</feature>
<name>A0A1T5JCX7_9FIRM</name>
<dbReference type="STRING" id="36842.SAMN02194393_01098"/>
<dbReference type="Gene3D" id="3.90.420.10">
    <property type="entry name" value="Oxidoreductase, molybdopterin-binding domain"/>
    <property type="match status" value="1"/>
</dbReference>
<dbReference type="RefSeq" id="WP_079489930.1">
    <property type="nucleotide sequence ID" value="NZ_FUZT01000002.1"/>
</dbReference>
<gene>
    <name evidence="3" type="ORF">SAMN02194393_01098</name>
</gene>
<dbReference type="InterPro" id="IPR000572">
    <property type="entry name" value="OxRdtase_Mopterin-bd_dom"/>
</dbReference>
<organism evidence="3 4">
    <name type="scientific">Maledivibacter halophilus</name>
    <dbReference type="NCBI Taxonomy" id="36842"/>
    <lineage>
        <taxon>Bacteria</taxon>
        <taxon>Bacillati</taxon>
        <taxon>Bacillota</taxon>
        <taxon>Clostridia</taxon>
        <taxon>Peptostreptococcales</taxon>
        <taxon>Caminicellaceae</taxon>
        <taxon>Maledivibacter</taxon>
    </lineage>
</organism>
<reference evidence="3 4" key="1">
    <citation type="submission" date="2017-02" db="EMBL/GenBank/DDBJ databases">
        <authorList>
            <person name="Peterson S.W."/>
        </authorList>
    </citation>
    <scope>NUCLEOTIDE SEQUENCE [LARGE SCALE GENOMIC DNA]</scope>
    <source>
        <strain evidence="3 4">M1</strain>
    </source>
</reference>
<dbReference type="PROSITE" id="PS51257">
    <property type="entry name" value="PROKAR_LIPOPROTEIN"/>
    <property type="match status" value="1"/>
</dbReference>
<evidence type="ECO:0000313" key="4">
    <source>
        <dbReference type="Proteomes" id="UP000190285"/>
    </source>
</evidence>
<feature type="domain" description="Oxidoreductase molybdopterin-binding" evidence="2">
    <location>
        <begin position="43"/>
        <end position="177"/>
    </location>
</feature>
<evidence type="ECO:0000259" key="2">
    <source>
        <dbReference type="Pfam" id="PF00174"/>
    </source>
</evidence>
<dbReference type="AlphaFoldDB" id="A0A1T5JCX7"/>
<sequence>MKSYTNKILTFAIVLLLLFSTACSNKAMKSTDNNEDQKAQGTEEDIEISIKGLKDGEKLISLKELKEIEAVTEEMESISSSGEVKKDKVKGVPLESILNLYNTSQKNYNGIRFIAGDNYSIVVPKEVLEKRKIVLAYEENDKPLDEKALPLMVAVPDERSMYWVKNLMGIELLEEEQSVNSKVVFLETAVSGMDKEDYTYYESLDKAVKIMDFLSKFPVETDKTSVFLKAADGLEKEEDIDVFKSGYIKTTGKDVPLFLSPDLPKGMHVKNILFFTYGDSTYFSINQGLKTFEKKVVENNEGIPLKDIFKEVGLVNGDKYLCTAEDGYEVEISADDISKGLIYPRDKDGFALMFEGMPKNTKIKGILSIEAVK</sequence>
<proteinExistence type="predicted"/>
<keyword evidence="1" id="KW-0732">Signal</keyword>
<keyword evidence="4" id="KW-1185">Reference proteome</keyword>
<dbReference type="EMBL" id="FUZT01000002">
    <property type="protein sequence ID" value="SKC49186.1"/>
    <property type="molecule type" value="Genomic_DNA"/>
</dbReference>
<dbReference type="Pfam" id="PF00174">
    <property type="entry name" value="Oxidored_molyb"/>
    <property type="match status" value="1"/>
</dbReference>
<accession>A0A1T5JCX7</accession>
<feature type="chain" id="PRO_5012843605" evidence="1">
    <location>
        <begin position="28"/>
        <end position="373"/>
    </location>
</feature>
<dbReference type="SUPFAM" id="SSF56524">
    <property type="entry name" value="Oxidoreductase molybdopterin-binding domain"/>
    <property type="match status" value="1"/>
</dbReference>
<dbReference type="Proteomes" id="UP000190285">
    <property type="component" value="Unassembled WGS sequence"/>
</dbReference>
<evidence type="ECO:0000256" key="1">
    <source>
        <dbReference type="SAM" id="SignalP"/>
    </source>
</evidence>
<dbReference type="OrthoDB" id="1704220at2"/>
<evidence type="ECO:0000313" key="3">
    <source>
        <dbReference type="EMBL" id="SKC49186.1"/>
    </source>
</evidence>
<dbReference type="InterPro" id="IPR036374">
    <property type="entry name" value="OxRdtase_Mopterin-bd_sf"/>
</dbReference>
<protein>
    <submittedName>
        <fullName evidence="3">Sulfite oxidase and related enzymes</fullName>
    </submittedName>
</protein>